<feature type="compositionally biased region" description="Polar residues" evidence="4">
    <location>
        <begin position="1117"/>
        <end position="1126"/>
    </location>
</feature>
<dbReference type="PANTHER" id="PTHR21553:SF36">
    <property type="entry name" value="ALMS1 CENTROSOME AND BASAL BODY-ASSOCIATED PROTEIN-RELATED"/>
    <property type="match status" value="1"/>
</dbReference>
<feature type="compositionally biased region" description="Polar residues" evidence="4">
    <location>
        <begin position="1471"/>
        <end position="1489"/>
    </location>
</feature>
<gene>
    <name evidence="6" type="primary">Alms1</name>
</gene>
<feature type="compositionally biased region" description="Basic and acidic residues" evidence="4">
    <location>
        <begin position="1055"/>
        <end position="1071"/>
    </location>
</feature>
<keyword evidence="2" id="KW-0963">Cytoplasm</keyword>
<evidence type="ECO:0000313" key="6">
    <source>
        <dbReference type="EMBL" id="CAB3221267.1"/>
    </source>
</evidence>
<accession>A0A6F9D6T7</accession>
<feature type="compositionally biased region" description="Basic residues" evidence="4">
    <location>
        <begin position="1449"/>
        <end position="1458"/>
    </location>
</feature>
<dbReference type="InterPro" id="IPR029299">
    <property type="entry name" value="ALMS_motif"/>
</dbReference>
<feature type="region of interest" description="Disordered" evidence="4">
    <location>
        <begin position="1113"/>
        <end position="1132"/>
    </location>
</feature>
<feature type="compositionally biased region" description="Polar residues" evidence="4">
    <location>
        <begin position="902"/>
        <end position="928"/>
    </location>
</feature>
<evidence type="ECO:0000259" key="5">
    <source>
        <dbReference type="Pfam" id="PF15309"/>
    </source>
</evidence>
<keyword evidence="3" id="KW-0206">Cytoskeleton</keyword>
<name>A0A6F9D6T7_9ASCI</name>
<feature type="compositionally biased region" description="Polar residues" evidence="4">
    <location>
        <begin position="707"/>
        <end position="737"/>
    </location>
</feature>
<feature type="region of interest" description="Disordered" evidence="4">
    <location>
        <begin position="1426"/>
        <end position="1496"/>
    </location>
</feature>
<dbReference type="GO" id="GO:0046599">
    <property type="term" value="P:regulation of centriole replication"/>
    <property type="evidence" value="ECO:0007669"/>
    <property type="project" value="TreeGrafter"/>
</dbReference>
<dbReference type="GO" id="GO:0005813">
    <property type="term" value="C:centrosome"/>
    <property type="evidence" value="ECO:0007669"/>
    <property type="project" value="UniProtKB-SubCell"/>
</dbReference>
<feature type="domain" description="ALMS motif" evidence="5">
    <location>
        <begin position="1553"/>
        <end position="1677"/>
    </location>
</feature>
<dbReference type="EMBL" id="LR782874">
    <property type="protein sequence ID" value="CAB3221267.1"/>
    <property type="molecule type" value="mRNA"/>
</dbReference>
<protein>
    <submittedName>
        <fullName evidence="6">Alstrom syndrome protein 1 homolog</fullName>
    </submittedName>
</protein>
<feature type="region of interest" description="Disordered" evidence="4">
    <location>
        <begin position="799"/>
        <end position="826"/>
    </location>
</feature>
<evidence type="ECO:0000256" key="1">
    <source>
        <dbReference type="ARBA" id="ARBA00004300"/>
    </source>
</evidence>
<feature type="region of interest" description="Disordered" evidence="4">
    <location>
        <begin position="1055"/>
        <end position="1077"/>
    </location>
</feature>
<feature type="compositionally biased region" description="Basic and acidic residues" evidence="4">
    <location>
        <begin position="878"/>
        <end position="894"/>
    </location>
</feature>
<dbReference type="Pfam" id="PF15309">
    <property type="entry name" value="ALMS_motif"/>
    <property type="match status" value="1"/>
</dbReference>
<evidence type="ECO:0000256" key="3">
    <source>
        <dbReference type="ARBA" id="ARBA00023212"/>
    </source>
</evidence>
<feature type="compositionally biased region" description="Basic residues" evidence="4">
    <location>
        <begin position="953"/>
        <end position="964"/>
    </location>
</feature>
<organism evidence="6">
    <name type="scientific">Phallusia mammillata</name>
    <dbReference type="NCBI Taxonomy" id="59560"/>
    <lineage>
        <taxon>Eukaryota</taxon>
        <taxon>Metazoa</taxon>
        <taxon>Chordata</taxon>
        <taxon>Tunicata</taxon>
        <taxon>Ascidiacea</taxon>
        <taxon>Phlebobranchia</taxon>
        <taxon>Ascidiidae</taxon>
        <taxon>Phallusia</taxon>
    </lineage>
</organism>
<feature type="compositionally biased region" description="Polar residues" evidence="4">
    <location>
        <begin position="965"/>
        <end position="974"/>
    </location>
</feature>
<sequence length="1681" mass="188646">MSELSFDTSAANTAVSITSGLSLGQCIKQTAEESQADQWFELQPTFEKEWHTLQGEPSSQVTDTGDLSELPRNVTKRQSASGSTKPVFQLLGQTNFGNTSRLTEESGGQNVASQMQKSTGNVKDLCLTSVSEPHYSTTHKMTRVPPEESLKIVEEPLTMEQLSNILEKDDSLAQRVQDLLDDDYERKSCESLDHVTVNSNTDNEYLKDPTVKASLTEFDVQEQDSAFTTLEGVDHSDTIDHNVPEMLKQTLPPFETDMDKIISCLSRKSDPFGSLNTSKSTEYGDLPDTVDIPPDIIQRLNNMRLLDKNNVSPKEAWVEPSSKTGISLDSQRPIEAVKDAKVESEAPISGNVQYHLGSNPSTPQFPIDEENLKQLQTYIEKKTGEPTISPLVAGSLIPQSHVNSTSPLVDGDYFKRTVVTPSLATVGEEQPVQQDTATSSGLNRLTVETSAIDPLLYPNSNVVDSENLKRSEPEGMSPPVVNAAGNLLRTTSSTAKCGEKQSLEAAGQIIRQTSLDEGKDTFPHIDKRELVSKDVSNAEDQIVDTSLADESILARIKSVLSESISRQHIGSSICAPSHGVVRSDASFASSVDSLAMQVKALLLEEVDNKNENPETSQANLSQVIENFEQTDLWKYVRQFLPPGDLNQEMEVQKDEDDTHANESSPDVSLNHTLLAKIRAEFEKEKAIHVPFVQGDSTKPLVEMLPTPQRQHTDVQNLTQRPETTSLQKTSVRMQQPNKGFKPGQEATGSPQTSHLVVENMLRTGKSHTETIPGIPDFSRSVYSPVEAEGKELKHLPVSGKEKNDVKGSFHAGNDVPSPNISVDKKTSDKLQLTLNWRLENPKDQDIRISSFRTEDSGSVNVVEHESATESQMVILPSDDEKSIHAKEENESSSRKKEKKSPFSCNSLNDVQQSFHTIPTHRFSSTPTKANEHSGQKFGFQPSGGILSSPSRSYKSRIHPQRSHRQTPINGSCLKSPQRKTSKTSPAKKLYDKNRSPNKSMLQDRITVHDWLSSPDRKQYKAIEKVLPTFDELMSKQESKEKKHNYDSHHLITTSKETKNEVVEKNPEDEHTSLPSKSNYSYALEEPTKLMSDRLLSTVTPATTARDVTPTIKKLTKDQQQQASQLPKTGPPSSLCLEVEENDSYQNLSATDNQVTSVQYDSSPLGSRLSDVEMHRRMLHQASSSDDRDVLLKSKSKTSLLSAFDDFHTLDENVQKQILKKLVELLQQKQKPGKKAQKVSTPSRDLFRPATMQPNLSVLHETSQNSNAAVCDSDSTEYCELPSSQQTTVVKEESSVRKVLGVDESKAEQIMKRLLKKIEKQKLDESRKSGRKHDKRRVVSSSTPERNHAPLILPEASSIASTDTDASKSVRYIHVKRHAPIKKKKVTYVEELSSSEPTIVKIKRKPKKSETVMKRVVLHDRSVQANVEEESSVMSHDIATNFPSPTPSQHKPKRSKRVQTHVSTENKENDGLNDTITIHSPPNKVQPSTKQGKKVPSDQRFSSFYVEFTKDSHSKKEAEEIIPMRESLAWYEPFKYQPPWMDTHKRNLEKEGLVRISLQEALSNNLPEFVSKSRERQRRITINAEERRLQEVWAEERQRVFGVKSDHRKQSKSTTAFPFKRRVELTRRQVVQETRDKYGQLPEVVKRKQEEERKREYATNRLKAQLFKKKVQNKILGKLFAD</sequence>
<evidence type="ECO:0000256" key="2">
    <source>
        <dbReference type="ARBA" id="ARBA00022490"/>
    </source>
</evidence>
<reference evidence="6" key="1">
    <citation type="submission" date="2020-04" db="EMBL/GenBank/DDBJ databases">
        <authorList>
            <person name="Neveu A P."/>
        </authorList>
    </citation>
    <scope>NUCLEOTIDE SEQUENCE</scope>
    <source>
        <tissue evidence="6">Whole embryo</tissue>
    </source>
</reference>
<feature type="region of interest" description="Disordered" evidence="4">
    <location>
        <begin position="706"/>
        <end position="752"/>
    </location>
</feature>
<dbReference type="GO" id="GO:0008017">
    <property type="term" value="F:microtubule binding"/>
    <property type="evidence" value="ECO:0007669"/>
    <property type="project" value="TreeGrafter"/>
</dbReference>
<feature type="region of interest" description="Disordered" evidence="4">
    <location>
        <begin position="1320"/>
        <end position="1355"/>
    </location>
</feature>
<dbReference type="GO" id="GO:0005814">
    <property type="term" value="C:centriole"/>
    <property type="evidence" value="ECO:0007669"/>
    <property type="project" value="TreeGrafter"/>
</dbReference>
<proteinExistence type="evidence at transcript level"/>
<comment type="subcellular location">
    <subcellularLocation>
        <location evidence="1">Cytoplasm</location>
        <location evidence="1">Cytoskeleton</location>
        <location evidence="1">Microtubule organizing center</location>
        <location evidence="1">Centrosome</location>
    </subcellularLocation>
</comment>
<dbReference type="PANTHER" id="PTHR21553">
    <property type="entry name" value="ALMS1-RELATED"/>
    <property type="match status" value="1"/>
</dbReference>
<evidence type="ECO:0000256" key="4">
    <source>
        <dbReference type="SAM" id="MobiDB-lite"/>
    </source>
</evidence>
<dbReference type="GO" id="GO:0005829">
    <property type="term" value="C:cytosol"/>
    <property type="evidence" value="ECO:0007669"/>
    <property type="project" value="TreeGrafter"/>
</dbReference>
<feature type="compositionally biased region" description="Basic residues" evidence="4">
    <location>
        <begin position="1328"/>
        <end position="1337"/>
    </location>
</feature>
<feature type="region of interest" description="Disordered" evidence="4">
    <location>
        <begin position="854"/>
        <end position="1001"/>
    </location>
</feature>